<dbReference type="AlphaFoldDB" id="A0A5C3P6P1"/>
<dbReference type="Proteomes" id="UP000308197">
    <property type="component" value="Unassembled WGS sequence"/>
</dbReference>
<gene>
    <name evidence="1" type="ORF">K466DRAFT_471802</name>
</gene>
<name>A0A5C3P6P1_9APHY</name>
<dbReference type="STRING" id="1314778.A0A5C3P6P1"/>
<accession>A0A5C3P6P1</accession>
<evidence type="ECO:0000313" key="1">
    <source>
        <dbReference type="EMBL" id="TFK83900.1"/>
    </source>
</evidence>
<sequence>FSPLTTRYAVIRMDPVGTVERYDYSDLREAAKGIQAKAYLVYLRNNHNLPIPGRPWHAFEVALLATSLPPIDEEEGITQDMCAPIFPNTTHPTGREPLNTDPVFPYDNCYHWSDDAVRMDVRVRARPEKFDDDMATKLTSELQSKLRRYTAQDVARMN</sequence>
<dbReference type="EMBL" id="ML211356">
    <property type="protein sequence ID" value="TFK83900.1"/>
    <property type="molecule type" value="Genomic_DNA"/>
</dbReference>
<feature type="non-terminal residue" evidence="1">
    <location>
        <position position="158"/>
    </location>
</feature>
<reference evidence="1 2" key="1">
    <citation type="journal article" date="2019" name="Nat. Ecol. Evol.">
        <title>Megaphylogeny resolves global patterns of mushroom evolution.</title>
        <authorList>
            <person name="Varga T."/>
            <person name="Krizsan K."/>
            <person name="Foldi C."/>
            <person name="Dima B."/>
            <person name="Sanchez-Garcia M."/>
            <person name="Sanchez-Ramirez S."/>
            <person name="Szollosi G.J."/>
            <person name="Szarkandi J.G."/>
            <person name="Papp V."/>
            <person name="Albert L."/>
            <person name="Andreopoulos W."/>
            <person name="Angelini C."/>
            <person name="Antonin V."/>
            <person name="Barry K.W."/>
            <person name="Bougher N.L."/>
            <person name="Buchanan P."/>
            <person name="Buyck B."/>
            <person name="Bense V."/>
            <person name="Catcheside P."/>
            <person name="Chovatia M."/>
            <person name="Cooper J."/>
            <person name="Damon W."/>
            <person name="Desjardin D."/>
            <person name="Finy P."/>
            <person name="Geml J."/>
            <person name="Haridas S."/>
            <person name="Hughes K."/>
            <person name="Justo A."/>
            <person name="Karasinski D."/>
            <person name="Kautmanova I."/>
            <person name="Kiss B."/>
            <person name="Kocsube S."/>
            <person name="Kotiranta H."/>
            <person name="LaButti K.M."/>
            <person name="Lechner B.E."/>
            <person name="Liimatainen K."/>
            <person name="Lipzen A."/>
            <person name="Lukacs Z."/>
            <person name="Mihaltcheva S."/>
            <person name="Morgado L.N."/>
            <person name="Niskanen T."/>
            <person name="Noordeloos M.E."/>
            <person name="Ohm R.A."/>
            <person name="Ortiz-Santana B."/>
            <person name="Ovrebo C."/>
            <person name="Racz N."/>
            <person name="Riley R."/>
            <person name="Savchenko A."/>
            <person name="Shiryaev A."/>
            <person name="Soop K."/>
            <person name="Spirin V."/>
            <person name="Szebenyi C."/>
            <person name="Tomsovsky M."/>
            <person name="Tulloss R.E."/>
            <person name="Uehling J."/>
            <person name="Grigoriev I.V."/>
            <person name="Vagvolgyi C."/>
            <person name="Papp T."/>
            <person name="Martin F.M."/>
            <person name="Miettinen O."/>
            <person name="Hibbett D.S."/>
            <person name="Nagy L.G."/>
        </authorList>
    </citation>
    <scope>NUCLEOTIDE SEQUENCE [LARGE SCALE GENOMIC DNA]</scope>
    <source>
        <strain evidence="1 2">HHB13444</strain>
    </source>
</reference>
<feature type="non-terminal residue" evidence="1">
    <location>
        <position position="1"/>
    </location>
</feature>
<proteinExistence type="predicted"/>
<keyword evidence="2" id="KW-1185">Reference proteome</keyword>
<organism evidence="1 2">
    <name type="scientific">Polyporus arcularius HHB13444</name>
    <dbReference type="NCBI Taxonomy" id="1314778"/>
    <lineage>
        <taxon>Eukaryota</taxon>
        <taxon>Fungi</taxon>
        <taxon>Dikarya</taxon>
        <taxon>Basidiomycota</taxon>
        <taxon>Agaricomycotina</taxon>
        <taxon>Agaricomycetes</taxon>
        <taxon>Polyporales</taxon>
        <taxon>Polyporaceae</taxon>
        <taxon>Polyporus</taxon>
    </lineage>
</organism>
<protein>
    <submittedName>
        <fullName evidence="1">Uncharacterized protein</fullName>
    </submittedName>
</protein>
<evidence type="ECO:0000313" key="2">
    <source>
        <dbReference type="Proteomes" id="UP000308197"/>
    </source>
</evidence>
<dbReference type="InParanoid" id="A0A5C3P6P1"/>